<dbReference type="RefSeq" id="WP_273379517.1">
    <property type="nucleotide sequence ID" value="NZ_PIUK01000084.1"/>
</dbReference>
<proteinExistence type="predicted"/>
<sequence length="105" mass="11727">MSTLSVRVRNPFLLRGSLEVVLEVARMDLANAEIEEIRGLLAAIPNSVRPTELQVPLAAARAALLAVRYFNQSRTRHWLREEMVNALLDLERALERHLRDAAGGG</sequence>
<dbReference type="AlphaFoldDB" id="A0A953I8T5"/>
<reference evidence="1" key="1">
    <citation type="submission" date="2017-11" db="EMBL/GenBank/DDBJ databases">
        <title>Three new genomes from thermophilic consortium.</title>
        <authorList>
            <person name="Quaggio R."/>
            <person name="Amgarten D."/>
            <person name="Setubal J.C."/>
        </authorList>
    </citation>
    <scope>NUCLEOTIDE SEQUENCE</scope>
    <source>
        <strain evidence="1">ZCTH01-B2</strain>
    </source>
</reference>
<dbReference type="Proteomes" id="UP000732377">
    <property type="component" value="Unassembled WGS sequence"/>
</dbReference>
<evidence type="ECO:0000313" key="1">
    <source>
        <dbReference type="EMBL" id="MBY6276483.1"/>
    </source>
</evidence>
<gene>
    <name evidence="1" type="ORF">CWE10_09755</name>
</gene>
<protein>
    <submittedName>
        <fullName evidence="1">Uncharacterized protein</fullName>
    </submittedName>
</protein>
<dbReference type="EMBL" id="PIUK01000084">
    <property type="protein sequence ID" value="MBY6276483.1"/>
    <property type="molecule type" value="Genomic_DNA"/>
</dbReference>
<comment type="caution">
    <text evidence="1">The sequence shown here is derived from an EMBL/GenBank/DDBJ whole genome shotgun (WGS) entry which is preliminary data.</text>
</comment>
<organism evidence="1 2">
    <name type="scientific">Symbiobacterium thermophilum</name>
    <dbReference type="NCBI Taxonomy" id="2734"/>
    <lineage>
        <taxon>Bacteria</taxon>
        <taxon>Bacillati</taxon>
        <taxon>Bacillota</taxon>
        <taxon>Clostridia</taxon>
        <taxon>Eubacteriales</taxon>
        <taxon>Symbiobacteriaceae</taxon>
        <taxon>Symbiobacterium</taxon>
    </lineage>
</organism>
<evidence type="ECO:0000313" key="2">
    <source>
        <dbReference type="Proteomes" id="UP000732377"/>
    </source>
</evidence>
<accession>A0A953I8T5</accession>
<name>A0A953I8T5_SYMTR</name>